<evidence type="ECO:0000313" key="3">
    <source>
        <dbReference type="Proteomes" id="UP000039865"/>
    </source>
</evidence>
<keyword evidence="1" id="KW-0175">Coiled coil</keyword>
<proteinExistence type="predicted"/>
<sequence length="194" mass="22310">MEGSGEDNRMAKIRTVDGGQLDVPIAVLKVSGYFSDFLEGSESVNEELDISPFQLVTKEMMEYVVEFSKLAILYKSPNISRPIFHQSIYEVTWPVYAEFADKFDDEKLSHLILVADRLNNQPLLELLSAQLAIKIQKLEGKLEGTEKEKKDQTTQKIREYFQITDPFDSPESEKRIKAENEEAFEMFDLNDDDD</sequence>
<dbReference type="EMBL" id="CCKQ01005623">
    <property type="protein sequence ID" value="CDW76873.1"/>
    <property type="molecule type" value="Genomic_DNA"/>
</dbReference>
<dbReference type="Gene3D" id="3.30.710.10">
    <property type="entry name" value="Potassium Channel Kv1.1, Chain A"/>
    <property type="match status" value="1"/>
</dbReference>
<dbReference type="Proteomes" id="UP000039865">
    <property type="component" value="Unassembled WGS sequence"/>
</dbReference>
<dbReference type="InParanoid" id="A0A078A3P6"/>
<organism evidence="2 3">
    <name type="scientific">Stylonychia lemnae</name>
    <name type="common">Ciliate</name>
    <dbReference type="NCBI Taxonomy" id="5949"/>
    <lineage>
        <taxon>Eukaryota</taxon>
        <taxon>Sar</taxon>
        <taxon>Alveolata</taxon>
        <taxon>Ciliophora</taxon>
        <taxon>Intramacronucleata</taxon>
        <taxon>Spirotrichea</taxon>
        <taxon>Stichotrichia</taxon>
        <taxon>Sporadotrichida</taxon>
        <taxon>Oxytrichidae</taxon>
        <taxon>Stylonychinae</taxon>
        <taxon>Stylonychia</taxon>
    </lineage>
</organism>
<protein>
    <submittedName>
        <fullName evidence="2">Uncharacterized protein</fullName>
    </submittedName>
</protein>
<feature type="coiled-coil region" evidence="1">
    <location>
        <begin position="128"/>
        <end position="155"/>
    </location>
</feature>
<evidence type="ECO:0000256" key="1">
    <source>
        <dbReference type="SAM" id="Coils"/>
    </source>
</evidence>
<dbReference type="AlphaFoldDB" id="A0A078A3P6"/>
<dbReference type="InterPro" id="IPR011333">
    <property type="entry name" value="SKP1/BTB/POZ_sf"/>
</dbReference>
<evidence type="ECO:0000313" key="2">
    <source>
        <dbReference type="EMBL" id="CDW76873.1"/>
    </source>
</evidence>
<name>A0A078A3P6_STYLE</name>
<reference evidence="2 3" key="1">
    <citation type="submission" date="2014-06" db="EMBL/GenBank/DDBJ databases">
        <authorList>
            <person name="Swart Estienne"/>
        </authorList>
    </citation>
    <scope>NUCLEOTIDE SEQUENCE [LARGE SCALE GENOMIC DNA]</scope>
    <source>
        <strain evidence="2 3">130c</strain>
    </source>
</reference>
<keyword evidence="3" id="KW-1185">Reference proteome</keyword>
<accession>A0A078A3P6</accession>
<gene>
    <name evidence="2" type="primary">Contig4997.g224</name>
    <name evidence="2" type="ORF">STYLEM_5838</name>
</gene>